<dbReference type="AlphaFoldDB" id="A0A9P9K3L5"/>
<feature type="compositionally biased region" description="Acidic residues" evidence="1">
    <location>
        <begin position="100"/>
        <end position="112"/>
    </location>
</feature>
<evidence type="ECO:0000256" key="1">
    <source>
        <dbReference type="SAM" id="MobiDB-lite"/>
    </source>
</evidence>
<dbReference type="SUPFAM" id="SSF81383">
    <property type="entry name" value="F-box domain"/>
    <property type="match status" value="1"/>
</dbReference>
<evidence type="ECO:0000313" key="4">
    <source>
        <dbReference type="Proteomes" id="UP000736672"/>
    </source>
</evidence>
<dbReference type="Proteomes" id="UP000736672">
    <property type="component" value="Unassembled WGS sequence"/>
</dbReference>
<proteinExistence type="predicted"/>
<protein>
    <recommendedName>
        <fullName evidence="2">F-box domain-containing protein</fullName>
    </recommendedName>
</protein>
<dbReference type="Pfam" id="PF12937">
    <property type="entry name" value="F-box-like"/>
    <property type="match status" value="1"/>
</dbReference>
<comment type="caution">
    <text evidence="3">The sequence shown here is derived from an EMBL/GenBank/DDBJ whole genome shotgun (WGS) entry which is preliminary data.</text>
</comment>
<feature type="compositionally biased region" description="Acidic residues" evidence="1">
    <location>
        <begin position="123"/>
        <end position="132"/>
    </location>
</feature>
<dbReference type="EMBL" id="JAGTJS010000019">
    <property type="protein sequence ID" value="KAH7242876.1"/>
    <property type="molecule type" value="Genomic_DNA"/>
</dbReference>
<feature type="domain" description="F-box" evidence="2">
    <location>
        <begin position="378"/>
        <end position="427"/>
    </location>
</feature>
<organism evidence="3 4">
    <name type="scientific">Fusarium solani</name>
    <name type="common">Filamentous fungus</name>
    <dbReference type="NCBI Taxonomy" id="169388"/>
    <lineage>
        <taxon>Eukaryota</taxon>
        <taxon>Fungi</taxon>
        <taxon>Dikarya</taxon>
        <taxon>Ascomycota</taxon>
        <taxon>Pezizomycotina</taxon>
        <taxon>Sordariomycetes</taxon>
        <taxon>Hypocreomycetidae</taxon>
        <taxon>Hypocreales</taxon>
        <taxon>Nectriaceae</taxon>
        <taxon>Fusarium</taxon>
        <taxon>Fusarium solani species complex</taxon>
    </lineage>
</organism>
<feature type="region of interest" description="Disordered" evidence="1">
    <location>
        <begin position="80"/>
        <end position="141"/>
    </location>
</feature>
<dbReference type="PROSITE" id="PS50181">
    <property type="entry name" value="FBOX"/>
    <property type="match status" value="1"/>
</dbReference>
<dbReference type="Gene3D" id="1.20.1280.50">
    <property type="match status" value="1"/>
</dbReference>
<gene>
    <name evidence="3" type="ORF">B0J15DRAFT_537850</name>
</gene>
<dbReference type="InterPro" id="IPR001810">
    <property type="entry name" value="F-box_dom"/>
</dbReference>
<evidence type="ECO:0000259" key="2">
    <source>
        <dbReference type="PROSITE" id="PS50181"/>
    </source>
</evidence>
<sequence>MSSFDCQICGVDMATARIRTSDEPPSAAWNYQGANYVGFFDEPWGEDFQDQECQECTTADRTPADYQILEFELLPLWPECDEDDPDWLPDSQPHSHDEPLEYDSGLEAEDSDNGPSTSSYDESCCDDNDDDGQCGSYDGTPKQYSLSDLLPEKRVLLPRGSISKIPPEHIASPTCRSLRGINGHVLSLAQMKNCRNVRFLVPKPLNWTTDVSEKLLEESSLFYLSGESNGSNFGVDGHFQPWRPFYPPRHGLHELRTNWEFIGEGCDQESDVLRPLAVHSYCLDIYAKSSYHRLGRVDLDGLWYWREIESRPDAYGMRDRVLLGRPEVERARKRWDQPWHHLAGDEWLTANPVEIPGICRVLETCMNRANKGQAQLQNARLLALPAEVIHHILSFLDFPDIDTMAKTCQRLYDHAQPIFKACVFRDMFWLWEICEGSEYPTSPDRPATWDPLCPPGLLPPTLPFGLESKEAEDRLWTEIVAEDPEMEGAGNAAKAINCLRRDEIFGPYRARQESSLHEWHTFRACVEAWIRLEQGRAGPGIDRADWRYIWWLFNPATTSLPGVRNRARIWSHCEQIIDCVALAHKLGEIDNKYHDLYAKLSDPSQPGLTTNIYDDADWY</sequence>
<dbReference type="InterPro" id="IPR036047">
    <property type="entry name" value="F-box-like_dom_sf"/>
</dbReference>
<dbReference type="OrthoDB" id="40579at2759"/>
<evidence type="ECO:0000313" key="3">
    <source>
        <dbReference type="EMBL" id="KAH7242876.1"/>
    </source>
</evidence>
<name>A0A9P9K3L5_FUSSL</name>
<accession>A0A9P9K3L5</accession>
<reference evidence="3" key="1">
    <citation type="journal article" date="2021" name="Nat. Commun.">
        <title>Genetic determinants of endophytism in the Arabidopsis root mycobiome.</title>
        <authorList>
            <person name="Mesny F."/>
            <person name="Miyauchi S."/>
            <person name="Thiergart T."/>
            <person name="Pickel B."/>
            <person name="Atanasova L."/>
            <person name="Karlsson M."/>
            <person name="Huettel B."/>
            <person name="Barry K.W."/>
            <person name="Haridas S."/>
            <person name="Chen C."/>
            <person name="Bauer D."/>
            <person name="Andreopoulos W."/>
            <person name="Pangilinan J."/>
            <person name="LaButti K."/>
            <person name="Riley R."/>
            <person name="Lipzen A."/>
            <person name="Clum A."/>
            <person name="Drula E."/>
            <person name="Henrissat B."/>
            <person name="Kohler A."/>
            <person name="Grigoriev I.V."/>
            <person name="Martin F.M."/>
            <person name="Hacquard S."/>
        </authorList>
    </citation>
    <scope>NUCLEOTIDE SEQUENCE</scope>
    <source>
        <strain evidence="3">FSSC 5 MPI-SDFR-AT-0091</strain>
    </source>
</reference>
<keyword evidence="4" id="KW-1185">Reference proteome</keyword>